<dbReference type="EMBL" id="CP036278">
    <property type="protein sequence ID" value="QDU56291.1"/>
    <property type="molecule type" value="Genomic_DNA"/>
</dbReference>
<dbReference type="EC" id="1.4.3.19" evidence="3"/>
<dbReference type="KEGG" id="amuc:Pan181_25000"/>
<keyword evidence="1 3" id="KW-0560">Oxidoreductase</keyword>
<dbReference type="Gene3D" id="3.30.9.10">
    <property type="entry name" value="D-Amino Acid Oxidase, subunit A, domain 2"/>
    <property type="match status" value="1"/>
</dbReference>
<evidence type="ECO:0000256" key="1">
    <source>
        <dbReference type="ARBA" id="ARBA00023002"/>
    </source>
</evidence>
<dbReference type="SUPFAM" id="SSF54373">
    <property type="entry name" value="FAD-linked reductases, C-terminal domain"/>
    <property type="match status" value="1"/>
</dbReference>
<dbReference type="Pfam" id="PF01266">
    <property type="entry name" value="DAO"/>
    <property type="match status" value="1"/>
</dbReference>
<dbReference type="PANTHER" id="PTHR13847">
    <property type="entry name" value="SARCOSINE DEHYDROGENASE-RELATED"/>
    <property type="match status" value="1"/>
</dbReference>
<dbReference type="Proteomes" id="UP000315750">
    <property type="component" value="Chromosome"/>
</dbReference>
<evidence type="ECO:0000313" key="4">
    <source>
        <dbReference type="Proteomes" id="UP000315750"/>
    </source>
</evidence>
<proteinExistence type="predicted"/>
<dbReference type="Gene3D" id="3.50.50.60">
    <property type="entry name" value="FAD/NAD(P)-binding domain"/>
    <property type="match status" value="1"/>
</dbReference>
<dbReference type="AlphaFoldDB" id="A0A518ANL6"/>
<keyword evidence="4" id="KW-1185">Reference proteome</keyword>
<dbReference type="SUPFAM" id="SSF51905">
    <property type="entry name" value="FAD/NAD(P)-binding domain"/>
    <property type="match status" value="1"/>
</dbReference>
<evidence type="ECO:0000313" key="3">
    <source>
        <dbReference type="EMBL" id="QDU56291.1"/>
    </source>
</evidence>
<dbReference type="GO" id="GO:0043799">
    <property type="term" value="F:glycine oxidase activity"/>
    <property type="evidence" value="ECO:0007669"/>
    <property type="project" value="UniProtKB-EC"/>
</dbReference>
<gene>
    <name evidence="3" type="primary">thiO</name>
    <name evidence="3" type="ORF">Pan181_25000</name>
</gene>
<dbReference type="PANTHER" id="PTHR13847:SF289">
    <property type="entry name" value="GLYCINE OXIDASE"/>
    <property type="match status" value="1"/>
</dbReference>
<organism evidence="3 4">
    <name type="scientific">Aeoliella mucimassa</name>
    <dbReference type="NCBI Taxonomy" id="2527972"/>
    <lineage>
        <taxon>Bacteria</taxon>
        <taxon>Pseudomonadati</taxon>
        <taxon>Planctomycetota</taxon>
        <taxon>Planctomycetia</taxon>
        <taxon>Pirellulales</taxon>
        <taxon>Lacipirellulaceae</taxon>
        <taxon>Aeoliella</taxon>
    </lineage>
</organism>
<protein>
    <submittedName>
        <fullName evidence="3">Glycine oxidase</fullName>
        <ecNumber evidence="3">1.4.3.19</ecNumber>
    </submittedName>
</protein>
<evidence type="ECO:0000259" key="2">
    <source>
        <dbReference type="Pfam" id="PF01266"/>
    </source>
</evidence>
<dbReference type="GO" id="GO:0005737">
    <property type="term" value="C:cytoplasm"/>
    <property type="evidence" value="ECO:0007669"/>
    <property type="project" value="TreeGrafter"/>
</dbReference>
<name>A0A518ANL6_9BACT</name>
<accession>A0A518ANL6</accession>
<dbReference type="InterPro" id="IPR006076">
    <property type="entry name" value="FAD-dep_OxRdtase"/>
</dbReference>
<feature type="domain" description="FAD dependent oxidoreductase" evidence="2">
    <location>
        <begin position="21"/>
        <end position="367"/>
    </location>
</feature>
<sequence length="384" mass="41334">MLSQSRWSAVSDLLPDSCETLIVGAGVVGLSIAYELVSRGANDVVVIDRQPPALEASWAGAGILPPGSWYDPHPALESLAALSGQLNLQWSTRLVAETGIDNQLRPIGGVHLAKTPTRIAELDAKFAEWRTRGYESDCLSAEELAKLEPGLHTTDVLAGYLVPGESKIDNRLHAAALVAALKQQKVPVCYPQAAKSLDRVDNRQVEVQCESRTIVAQQAIIATGAWSRVWGEQLGIQLRVRPIRGQMLDFEPGLPSLLQRIVHHLGQYLVPREAGRLMVGATVDDVGFDKSTNAAQILELEEFARTTLPSLVGVPIENTWAGLRPASEDGLPYIGRVPDAHNVLVAAGHYRSGLQMASATAVAVADLLAGEQPPIDLTPFSLKR</sequence>
<reference evidence="3 4" key="1">
    <citation type="submission" date="2019-02" db="EMBL/GenBank/DDBJ databases">
        <title>Deep-cultivation of Planctomycetes and their phenomic and genomic characterization uncovers novel biology.</title>
        <authorList>
            <person name="Wiegand S."/>
            <person name="Jogler M."/>
            <person name="Boedeker C."/>
            <person name="Pinto D."/>
            <person name="Vollmers J."/>
            <person name="Rivas-Marin E."/>
            <person name="Kohn T."/>
            <person name="Peeters S.H."/>
            <person name="Heuer A."/>
            <person name="Rast P."/>
            <person name="Oberbeckmann S."/>
            <person name="Bunk B."/>
            <person name="Jeske O."/>
            <person name="Meyerdierks A."/>
            <person name="Storesund J.E."/>
            <person name="Kallscheuer N."/>
            <person name="Luecker S."/>
            <person name="Lage O.M."/>
            <person name="Pohl T."/>
            <person name="Merkel B.J."/>
            <person name="Hornburger P."/>
            <person name="Mueller R.-W."/>
            <person name="Bruemmer F."/>
            <person name="Labrenz M."/>
            <person name="Spormann A.M."/>
            <person name="Op den Camp H."/>
            <person name="Overmann J."/>
            <person name="Amann R."/>
            <person name="Jetten M.S.M."/>
            <person name="Mascher T."/>
            <person name="Medema M.H."/>
            <person name="Devos D.P."/>
            <person name="Kaster A.-K."/>
            <person name="Ovreas L."/>
            <person name="Rohde M."/>
            <person name="Galperin M.Y."/>
            <person name="Jogler C."/>
        </authorList>
    </citation>
    <scope>NUCLEOTIDE SEQUENCE [LARGE SCALE GENOMIC DNA]</scope>
    <source>
        <strain evidence="3 4">Pan181</strain>
    </source>
</reference>
<dbReference type="InterPro" id="IPR036188">
    <property type="entry name" value="FAD/NAD-bd_sf"/>
</dbReference>